<protein>
    <submittedName>
        <fullName evidence="1">Uncharacterized protein</fullName>
    </submittedName>
</protein>
<evidence type="ECO:0000313" key="2">
    <source>
        <dbReference type="Proteomes" id="UP001221413"/>
    </source>
</evidence>
<sequence length="96" mass="11229">MSLPIISGIELARKVLKENGMDLDERVRQSSAYRDHEERMMQQAIAAEERQEAEDRFLGALEEIRHEGLASQQLLREERLYLFESNRNPNSKRAKT</sequence>
<name>A0AAD6NFZ4_DREDA</name>
<dbReference type="Proteomes" id="UP001221413">
    <property type="component" value="Unassembled WGS sequence"/>
</dbReference>
<organism evidence="1 2">
    <name type="scientific">Drechslerella dactyloides</name>
    <name type="common">Nematode-trapping fungus</name>
    <name type="synonym">Arthrobotrys dactyloides</name>
    <dbReference type="NCBI Taxonomy" id="74499"/>
    <lineage>
        <taxon>Eukaryota</taxon>
        <taxon>Fungi</taxon>
        <taxon>Dikarya</taxon>
        <taxon>Ascomycota</taxon>
        <taxon>Pezizomycotina</taxon>
        <taxon>Orbiliomycetes</taxon>
        <taxon>Orbiliales</taxon>
        <taxon>Orbiliaceae</taxon>
        <taxon>Drechslerella</taxon>
    </lineage>
</organism>
<comment type="caution">
    <text evidence="1">The sequence shown here is derived from an EMBL/GenBank/DDBJ whole genome shotgun (WGS) entry which is preliminary data.</text>
</comment>
<accession>A0AAD6NFZ4</accession>
<dbReference type="AlphaFoldDB" id="A0AAD6NFZ4"/>
<dbReference type="EMBL" id="JAQGDS010000009">
    <property type="protein sequence ID" value="KAJ6258116.1"/>
    <property type="molecule type" value="Genomic_DNA"/>
</dbReference>
<proteinExistence type="predicted"/>
<keyword evidence="2" id="KW-1185">Reference proteome</keyword>
<gene>
    <name evidence="1" type="ORF">Dda_7031</name>
</gene>
<evidence type="ECO:0000313" key="1">
    <source>
        <dbReference type="EMBL" id="KAJ6258116.1"/>
    </source>
</evidence>
<reference evidence="1" key="1">
    <citation type="submission" date="2023-01" db="EMBL/GenBank/DDBJ databases">
        <title>The chitinases involved in constricting ring structure development in the nematode-trapping fungus Drechslerella dactyloides.</title>
        <authorList>
            <person name="Wang R."/>
            <person name="Zhang L."/>
            <person name="Tang P."/>
            <person name="Li S."/>
            <person name="Liang L."/>
        </authorList>
    </citation>
    <scope>NUCLEOTIDE SEQUENCE</scope>
    <source>
        <strain evidence="1">YMF1.00031</strain>
    </source>
</reference>